<protein>
    <submittedName>
        <fullName evidence="1">Phage portal protein</fullName>
    </submittedName>
</protein>
<dbReference type="Proteomes" id="UP001243009">
    <property type="component" value="Unassembled WGS sequence"/>
</dbReference>
<name>A0ABT9E754_9PROT</name>
<keyword evidence="2" id="KW-1185">Reference proteome</keyword>
<dbReference type="RefSeq" id="WP_305106832.1">
    <property type="nucleotide sequence ID" value="NZ_JAUTWS010000038.1"/>
</dbReference>
<proteinExistence type="predicted"/>
<dbReference type="Pfam" id="PF04860">
    <property type="entry name" value="Phage_portal"/>
    <property type="match status" value="1"/>
</dbReference>
<dbReference type="InterPro" id="IPR006427">
    <property type="entry name" value="Portal_HK97"/>
</dbReference>
<dbReference type="InterPro" id="IPR006944">
    <property type="entry name" value="Phage/GTA_portal"/>
</dbReference>
<organism evidence="1 2">
    <name type="scientific">Paracraurococcus lichenis</name>
    <dbReference type="NCBI Taxonomy" id="3064888"/>
    <lineage>
        <taxon>Bacteria</taxon>
        <taxon>Pseudomonadati</taxon>
        <taxon>Pseudomonadota</taxon>
        <taxon>Alphaproteobacteria</taxon>
        <taxon>Acetobacterales</taxon>
        <taxon>Roseomonadaceae</taxon>
        <taxon>Paracraurococcus</taxon>
    </lineage>
</organism>
<evidence type="ECO:0000313" key="2">
    <source>
        <dbReference type="Proteomes" id="UP001243009"/>
    </source>
</evidence>
<reference evidence="1 2" key="1">
    <citation type="submission" date="2023-08" db="EMBL/GenBank/DDBJ databases">
        <title>The draft genome sequence of Paracraurococcus sp. LOR1-02.</title>
        <authorList>
            <person name="Kingkaew E."/>
            <person name="Tanasupawat S."/>
        </authorList>
    </citation>
    <scope>NUCLEOTIDE SEQUENCE [LARGE SCALE GENOMIC DNA]</scope>
    <source>
        <strain evidence="1 2">LOR1-02</strain>
    </source>
</reference>
<gene>
    <name evidence="1" type="ORF">Q7A36_26775</name>
</gene>
<dbReference type="NCBIfam" id="TIGR01537">
    <property type="entry name" value="portal_HK97"/>
    <property type="match status" value="1"/>
</dbReference>
<accession>A0ABT9E754</accession>
<evidence type="ECO:0000313" key="1">
    <source>
        <dbReference type="EMBL" id="MDO9711976.1"/>
    </source>
</evidence>
<comment type="caution">
    <text evidence="1">The sequence shown here is derived from an EMBL/GenBank/DDBJ whole genome shotgun (WGS) entry which is preliminary data.</text>
</comment>
<sequence>MANFIDKILPWRRSTTLTQNDAGAPVEKSGWNIGFPNGALSTAFGAFTNNSGVAVTPTGSLQSAAVYACVKVLSDDVAKLPVRVRRATHADGKTSWTDENRHPLNKLLRTPNRWQTPFEFWSFVVTSHQLWGNAYVAVIRDKAGRPKELIPLLPASTVMGISPKGDIFYNTTHPLFGSEQRTLAAEDVLHIRNLTLDGGFLGESPIRCAQEVIGLGLATQKHAAKLFQQGTILTGVLEHPGALSTEAAHRLKDSWDRAYAGSDNAHKICVLEESMKFTQIGMNANDAQLLESRKYGAEEICRIFRVPPHMIGLLDRATFSNIEHQNQEYVHGSLMGICRRIEEACERDLLFEDERDDYQIRFSFDELLRGDTLTRYQSYQIAFSNGILSRNEIRARENLNPVEGGDEYRVPANTVDPTAPMEINGVIQTDDKEVSE</sequence>
<dbReference type="EMBL" id="JAUTWS010000038">
    <property type="protein sequence ID" value="MDO9711976.1"/>
    <property type="molecule type" value="Genomic_DNA"/>
</dbReference>